<evidence type="ECO:0000256" key="3">
    <source>
        <dbReference type="ARBA" id="ARBA00022963"/>
    </source>
</evidence>
<protein>
    <submittedName>
        <fullName evidence="5">Uncharacterized protein</fullName>
    </submittedName>
</protein>
<evidence type="ECO:0000256" key="1">
    <source>
        <dbReference type="ARBA" id="ARBA00010240"/>
    </source>
</evidence>
<feature type="compositionally biased region" description="Low complexity" evidence="4">
    <location>
        <begin position="102"/>
        <end position="113"/>
    </location>
</feature>
<keyword evidence="2" id="KW-0378">Hydrolase</keyword>
<dbReference type="PANTHER" id="PTHR32241:SF12">
    <property type="entry name" value="OS03G0784100 PROTEIN"/>
    <property type="match status" value="1"/>
</dbReference>
<comment type="similarity">
    <text evidence="1">Belongs to the patatin family.</text>
</comment>
<evidence type="ECO:0000256" key="4">
    <source>
        <dbReference type="SAM" id="MobiDB-lite"/>
    </source>
</evidence>
<dbReference type="AlphaFoldDB" id="C0PPE8"/>
<sequence>MAFGHNRTTNYIRIQATGTPRGASRGAAAEAEEMLAQRNVESVLFRGKVVAEQTNAEKLERLAHELVKERDRRRASASASPAAAAPALVSTTGRRRRRRTRASSATPSRASCRPRADPQPAASSQRNGPNCERPGV</sequence>
<dbReference type="GO" id="GO:0016042">
    <property type="term" value="P:lipid catabolic process"/>
    <property type="evidence" value="ECO:0007669"/>
    <property type="project" value="UniProtKB-KW"/>
</dbReference>
<dbReference type="EMBL" id="BT070167">
    <property type="protein sequence ID" value="ACN37064.1"/>
    <property type="molecule type" value="mRNA"/>
</dbReference>
<dbReference type="GO" id="GO:0016787">
    <property type="term" value="F:hydrolase activity"/>
    <property type="evidence" value="ECO:0007669"/>
    <property type="project" value="UniProtKB-KW"/>
</dbReference>
<organism evidence="5">
    <name type="scientific">Zea mays</name>
    <name type="common">Maize</name>
    <dbReference type="NCBI Taxonomy" id="4577"/>
    <lineage>
        <taxon>Eukaryota</taxon>
        <taxon>Viridiplantae</taxon>
        <taxon>Streptophyta</taxon>
        <taxon>Embryophyta</taxon>
        <taxon>Tracheophyta</taxon>
        <taxon>Spermatophyta</taxon>
        <taxon>Magnoliopsida</taxon>
        <taxon>Liliopsida</taxon>
        <taxon>Poales</taxon>
        <taxon>Poaceae</taxon>
        <taxon>PACMAD clade</taxon>
        <taxon>Panicoideae</taxon>
        <taxon>Andropogonodae</taxon>
        <taxon>Andropogoneae</taxon>
        <taxon>Tripsacinae</taxon>
        <taxon>Zea</taxon>
    </lineage>
</organism>
<evidence type="ECO:0000256" key="2">
    <source>
        <dbReference type="ARBA" id="ARBA00022801"/>
    </source>
</evidence>
<keyword evidence="3" id="KW-0443">Lipid metabolism</keyword>
<dbReference type="PANTHER" id="PTHR32241">
    <property type="entry name" value="PATATIN-LIKE PROTEIN 6"/>
    <property type="match status" value="1"/>
</dbReference>
<reference evidence="5" key="1">
    <citation type="journal article" date="2009" name="PLoS Genet.">
        <title>Sequencing, mapping, and analysis of 27,455 maize full-length cDNAs.</title>
        <authorList>
            <person name="Soderlund C."/>
            <person name="Descour A."/>
            <person name="Kudrna D."/>
            <person name="Bomhoff M."/>
            <person name="Boyd L."/>
            <person name="Currie J."/>
            <person name="Angelova A."/>
            <person name="Collura K."/>
            <person name="Wissotski M."/>
            <person name="Ashley E."/>
            <person name="Morrow D."/>
            <person name="Fernandes J."/>
            <person name="Walbot V."/>
            <person name="Yu Y."/>
        </authorList>
    </citation>
    <scope>NUCLEOTIDE SEQUENCE</scope>
    <source>
        <strain evidence="5">B73</strain>
    </source>
</reference>
<name>C0PPE8_MAIZE</name>
<feature type="region of interest" description="Disordered" evidence="4">
    <location>
        <begin position="69"/>
        <end position="136"/>
    </location>
</feature>
<feature type="compositionally biased region" description="Low complexity" evidence="4">
    <location>
        <begin position="76"/>
        <end position="92"/>
    </location>
</feature>
<keyword evidence="3" id="KW-0442">Lipid degradation</keyword>
<proteinExistence type="evidence at transcript level"/>
<evidence type="ECO:0000313" key="5">
    <source>
        <dbReference type="EMBL" id="ACN37064.1"/>
    </source>
</evidence>
<accession>C0PPE8</accession>